<evidence type="ECO:0000313" key="1">
    <source>
        <dbReference type="EMBL" id="RSD22811.1"/>
    </source>
</evidence>
<dbReference type="Proteomes" id="UP000267081">
    <property type="component" value="Unassembled WGS sequence"/>
</dbReference>
<reference evidence="1 2" key="1">
    <citation type="submission" date="2018-12" db="EMBL/GenBank/DDBJ databases">
        <title>Amycolatopsis eburnea sp. nov. actinomycete associate with arbuscular mycorrhiza fungal spore.</title>
        <authorList>
            <person name="Lumyong S."/>
            <person name="Chaiya L."/>
        </authorList>
    </citation>
    <scope>NUCLEOTIDE SEQUENCE [LARGE SCALE GENOMIC DNA]</scope>
    <source>
        <strain evidence="1 2">GLM-1</strain>
    </source>
</reference>
<dbReference type="AlphaFoldDB" id="A0A3R9KQJ3"/>
<comment type="caution">
    <text evidence="1">The sequence shown here is derived from an EMBL/GenBank/DDBJ whole genome shotgun (WGS) entry which is preliminary data.</text>
</comment>
<evidence type="ECO:0000313" key="2">
    <source>
        <dbReference type="Proteomes" id="UP000267081"/>
    </source>
</evidence>
<dbReference type="OrthoDB" id="9848794at2"/>
<sequence length="225" mass="25771">MRLSDWLRRRQELSTSVLAAVHETNSGFRLKGSFARRNFHLLDDGSETFSDIDLVLPGHTGDHRSWEADVAERMIRRGWRIRVSVKHFDPLEAVAPADSQLLALTELARFNARRTEPRFDSYILAKTSLTLVHGSDAQHEKGWPDNLLQHAELAKLGFVTGFTGDCAVRMVEGLPKSPVVDHFRELVWKCDVDRVHAWTISRLKHSTMHPWLRDRMTRILEESAG</sequence>
<keyword evidence="2" id="KW-1185">Reference proteome</keyword>
<dbReference type="RefSeq" id="WP_125306758.1">
    <property type="nucleotide sequence ID" value="NZ_RSEC01000024.1"/>
</dbReference>
<proteinExistence type="predicted"/>
<protein>
    <submittedName>
        <fullName evidence="1">Uncharacterized protein</fullName>
    </submittedName>
</protein>
<organism evidence="1 2">
    <name type="scientific">Amycolatopsis eburnea</name>
    <dbReference type="NCBI Taxonomy" id="2267691"/>
    <lineage>
        <taxon>Bacteria</taxon>
        <taxon>Bacillati</taxon>
        <taxon>Actinomycetota</taxon>
        <taxon>Actinomycetes</taxon>
        <taxon>Pseudonocardiales</taxon>
        <taxon>Pseudonocardiaceae</taxon>
        <taxon>Amycolatopsis</taxon>
    </lineage>
</organism>
<name>A0A3R9KQJ3_9PSEU</name>
<accession>A0A3R9KQJ3</accession>
<gene>
    <name evidence="1" type="ORF">EIY87_06550</name>
</gene>
<dbReference type="EMBL" id="RSEC01000024">
    <property type="protein sequence ID" value="RSD22811.1"/>
    <property type="molecule type" value="Genomic_DNA"/>
</dbReference>